<evidence type="ECO:0000256" key="1">
    <source>
        <dbReference type="SAM" id="Phobius"/>
    </source>
</evidence>
<evidence type="ECO:0000313" key="4">
    <source>
        <dbReference type="Proteomes" id="UP001258017"/>
    </source>
</evidence>
<name>A0AAD9S1X4_9HYME</name>
<dbReference type="EMBL" id="JAIFRP010000002">
    <property type="protein sequence ID" value="KAK2588996.1"/>
    <property type="molecule type" value="Genomic_DNA"/>
</dbReference>
<evidence type="ECO:0000313" key="3">
    <source>
        <dbReference type="EMBL" id="KAK2588996.1"/>
    </source>
</evidence>
<protein>
    <submittedName>
        <fullName evidence="3">Uncharacterized protein</fullName>
    </submittedName>
</protein>
<feature type="transmembrane region" description="Helical" evidence="1">
    <location>
        <begin position="118"/>
        <end position="137"/>
    </location>
</feature>
<keyword evidence="4" id="KW-1185">Reference proteome</keyword>
<dbReference type="AlphaFoldDB" id="A0AAD9S1X4"/>
<reference evidence="3" key="2">
    <citation type="journal article" date="2023" name="Commun. Biol.">
        <title>Intrasexual cuticular hydrocarbon dimorphism in a wasp sheds light on hydrocarbon biosynthesis genes in Hymenoptera.</title>
        <authorList>
            <person name="Moris V.C."/>
            <person name="Podsiadlowski L."/>
            <person name="Martin S."/>
            <person name="Oeyen J.P."/>
            <person name="Donath A."/>
            <person name="Petersen M."/>
            <person name="Wilbrandt J."/>
            <person name="Misof B."/>
            <person name="Liedtke D."/>
            <person name="Thamm M."/>
            <person name="Scheiner R."/>
            <person name="Schmitt T."/>
            <person name="Niehuis O."/>
        </authorList>
    </citation>
    <scope>NUCLEOTIDE SEQUENCE</scope>
    <source>
        <strain evidence="3">GBR_01_08_01A</strain>
    </source>
</reference>
<feature type="transmembrane region" description="Helical" evidence="1">
    <location>
        <begin position="91"/>
        <end position="111"/>
    </location>
</feature>
<dbReference type="Proteomes" id="UP001258017">
    <property type="component" value="Unassembled WGS sequence"/>
</dbReference>
<keyword evidence="2" id="KW-0732">Signal</keyword>
<organism evidence="3 4">
    <name type="scientific">Odynerus spinipes</name>
    <dbReference type="NCBI Taxonomy" id="1348599"/>
    <lineage>
        <taxon>Eukaryota</taxon>
        <taxon>Metazoa</taxon>
        <taxon>Ecdysozoa</taxon>
        <taxon>Arthropoda</taxon>
        <taxon>Hexapoda</taxon>
        <taxon>Insecta</taxon>
        <taxon>Pterygota</taxon>
        <taxon>Neoptera</taxon>
        <taxon>Endopterygota</taxon>
        <taxon>Hymenoptera</taxon>
        <taxon>Apocrita</taxon>
        <taxon>Aculeata</taxon>
        <taxon>Vespoidea</taxon>
        <taxon>Vespidae</taxon>
        <taxon>Eumeninae</taxon>
        <taxon>Odynerus</taxon>
    </lineage>
</organism>
<feature type="signal peptide" evidence="2">
    <location>
        <begin position="1"/>
        <end position="22"/>
    </location>
</feature>
<proteinExistence type="predicted"/>
<comment type="caution">
    <text evidence="3">The sequence shown here is derived from an EMBL/GenBank/DDBJ whole genome shotgun (WGS) entry which is preliminary data.</text>
</comment>
<gene>
    <name evidence="3" type="ORF">KPH14_001845</name>
</gene>
<keyword evidence="1" id="KW-1133">Transmembrane helix</keyword>
<evidence type="ECO:0000256" key="2">
    <source>
        <dbReference type="SAM" id="SignalP"/>
    </source>
</evidence>
<accession>A0AAD9S1X4</accession>
<reference evidence="3" key="1">
    <citation type="submission" date="2021-08" db="EMBL/GenBank/DDBJ databases">
        <authorList>
            <person name="Misof B."/>
            <person name="Oliver O."/>
            <person name="Podsiadlowski L."/>
            <person name="Donath A."/>
            <person name="Peters R."/>
            <person name="Mayer C."/>
            <person name="Rust J."/>
            <person name="Gunkel S."/>
            <person name="Lesny P."/>
            <person name="Martin S."/>
            <person name="Oeyen J.P."/>
            <person name="Petersen M."/>
            <person name="Panagiotis P."/>
            <person name="Wilbrandt J."/>
            <person name="Tanja T."/>
        </authorList>
    </citation>
    <scope>NUCLEOTIDE SEQUENCE</scope>
    <source>
        <strain evidence="3">GBR_01_08_01A</strain>
        <tissue evidence="3">Thorax + abdomen</tissue>
    </source>
</reference>
<feature type="chain" id="PRO_5042100530" evidence="2">
    <location>
        <begin position="23"/>
        <end position="175"/>
    </location>
</feature>
<sequence length="175" mass="20126">MKEVKSVLFSTICLMTVTSALTQSELRPKNIKSLVNETRYLDLYSGVRLYVNGRQIWINVRIPDLFEENVKGRGDSSDDEQTKEPHPMKKFGFMMMMAPFAMQLISLPGALASIKVSLLRSIFVAKLAIIIMIYNMIKNIQPSEVVVVQQQAQHHQHYYNSLHEAEYDDQGWFGR</sequence>
<keyword evidence="1" id="KW-0472">Membrane</keyword>
<keyword evidence="1" id="KW-0812">Transmembrane</keyword>